<proteinExistence type="predicted"/>
<evidence type="ECO:0000313" key="2">
    <source>
        <dbReference type="EMBL" id="SNT30117.1"/>
    </source>
</evidence>
<name>A0A239LHJ0_9ACTN</name>
<dbReference type="EMBL" id="FZPH01000004">
    <property type="protein sequence ID" value="SNT30117.1"/>
    <property type="molecule type" value="Genomic_DNA"/>
</dbReference>
<sequence>MDHSTLLGSIGCAALPLLTVCYLTLCWIAPFRRCRTCGGTGLVRRRYGRTFRTCRRCDATGLRLRYGTHLINEALRIHRDGNR</sequence>
<keyword evidence="1" id="KW-0472">Membrane</keyword>
<dbReference type="Proteomes" id="UP000198362">
    <property type="component" value="Unassembled WGS sequence"/>
</dbReference>
<keyword evidence="1" id="KW-0812">Transmembrane</keyword>
<dbReference type="RefSeq" id="WP_089248172.1">
    <property type="nucleotide sequence ID" value="NZ_FZPH01000004.1"/>
</dbReference>
<organism evidence="2 3">
    <name type="scientific">Asanoa hainanensis</name>
    <dbReference type="NCBI Taxonomy" id="560556"/>
    <lineage>
        <taxon>Bacteria</taxon>
        <taxon>Bacillati</taxon>
        <taxon>Actinomycetota</taxon>
        <taxon>Actinomycetes</taxon>
        <taxon>Micromonosporales</taxon>
        <taxon>Micromonosporaceae</taxon>
        <taxon>Asanoa</taxon>
    </lineage>
</organism>
<accession>A0A239LHJ0</accession>
<gene>
    <name evidence="2" type="ORF">SAMN05421812_104353</name>
</gene>
<dbReference type="AlphaFoldDB" id="A0A239LHJ0"/>
<protein>
    <submittedName>
        <fullName evidence="2">Uncharacterized protein</fullName>
    </submittedName>
</protein>
<evidence type="ECO:0000256" key="1">
    <source>
        <dbReference type="SAM" id="Phobius"/>
    </source>
</evidence>
<reference evidence="2 3" key="1">
    <citation type="submission" date="2017-06" db="EMBL/GenBank/DDBJ databases">
        <authorList>
            <person name="Kim H.J."/>
            <person name="Triplett B.A."/>
        </authorList>
    </citation>
    <scope>NUCLEOTIDE SEQUENCE [LARGE SCALE GENOMIC DNA]</scope>
    <source>
        <strain evidence="2 3">CGMCC 4.5593</strain>
    </source>
</reference>
<evidence type="ECO:0000313" key="3">
    <source>
        <dbReference type="Proteomes" id="UP000198362"/>
    </source>
</evidence>
<feature type="transmembrane region" description="Helical" evidence="1">
    <location>
        <begin position="6"/>
        <end position="28"/>
    </location>
</feature>
<keyword evidence="3" id="KW-1185">Reference proteome</keyword>
<dbReference type="OrthoDB" id="3398186at2"/>
<keyword evidence="1" id="KW-1133">Transmembrane helix</keyword>